<keyword evidence="3" id="KW-1185">Reference proteome</keyword>
<comment type="caution">
    <text evidence="2">The sequence shown here is derived from an EMBL/GenBank/DDBJ whole genome shotgun (WGS) entry which is preliminary data.</text>
</comment>
<feature type="transmembrane region" description="Helical" evidence="1">
    <location>
        <begin position="453"/>
        <end position="473"/>
    </location>
</feature>
<dbReference type="Proteomes" id="UP000706891">
    <property type="component" value="Unassembled WGS sequence"/>
</dbReference>
<keyword evidence="1" id="KW-0812">Transmembrane</keyword>
<proteinExistence type="predicted"/>
<feature type="transmembrane region" description="Helical" evidence="1">
    <location>
        <begin position="234"/>
        <end position="251"/>
    </location>
</feature>
<feature type="transmembrane region" description="Helical" evidence="1">
    <location>
        <begin position="12"/>
        <end position="34"/>
    </location>
</feature>
<reference evidence="2" key="1">
    <citation type="submission" date="2020-08" db="EMBL/GenBank/DDBJ databases">
        <authorList>
            <person name="Cejkova D."/>
            <person name="Kubasova T."/>
            <person name="Jahodarova E."/>
            <person name="Rychlik I."/>
        </authorList>
    </citation>
    <scope>NUCLEOTIDE SEQUENCE</scope>
    <source>
        <strain evidence="2">An824</strain>
    </source>
</reference>
<feature type="transmembrane region" description="Helical" evidence="1">
    <location>
        <begin position="402"/>
        <end position="424"/>
    </location>
</feature>
<feature type="transmembrane region" description="Helical" evidence="1">
    <location>
        <begin position="340"/>
        <end position="362"/>
    </location>
</feature>
<feature type="transmembrane region" description="Helical" evidence="1">
    <location>
        <begin position="169"/>
        <end position="188"/>
    </location>
</feature>
<evidence type="ECO:0000313" key="3">
    <source>
        <dbReference type="Proteomes" id="UP000706891"/>
    </source>
</evidence>
<feature type="transmembrane region" description="Helical" evidence="1">
    <location>
        <begin position="272"/>
        <end position="293"/>
    </location>
</feature>
<feature type="transmembrane region" description="Helical" evidence="1">
    <location>
        <begin position="105"/>
        <end position="125"/>
    </location>
</feature>
<evidence type="ECO:0008006" key="4">
    <source>
        <dbReference type="Google" id="ProtNLM"/>
    </source>
</evidence>
<name>A0A938WSC5_9BACT</name>
<gene>
    <name evidence="2" type="ORF">H6A34_10395</name>
</gene>
<dbReference type="Gene3D" id="1.20.1250.20">
    <property type="entry name" value="MFS general substrate transporter like domains"/>
    <property type="match status" value="1"/>
</dbReference>
<dbReference type="SUPFAM" id="SSF103473">
    <property type="entry name" value="MFS general substrate transporter"/>
    <property type="match status" value="1"/>
</dbReference>
<evidence type="ECO:0000256" key="1">
    <source>
        <dbReference type="SAM" id="Phobius"/>
    </source>
</evidence>
<evidence type="ECO:0000313" key="2">
    <source>
        <dbReference type="EMBL" id="MBM6674282.1"/>
    </source>
</evidence>
<feature type="transmembrane region" description="Helical" evidence="1">
    <location>
        <begin position="137"/>
        <end position="157"/>
    </location>
</feature>
<dbReference type="AlphaFoldDB" id="A0A938WSC5"/>
<keyword evidence="1" id="KW-0472">Membrane</keyword>
<keyword evidence="1" id="KW-1133">Transmembrane helix</keyword>
<feature type="transmembrane region" description="Helical" evidence="1">
    <location>
        <begin position="368"/>
        <end position="390"/>
    </location>
</feature>
<protein>
    <recommendedName>
        <fullName evidence="4">MFS transporter</fullName>
    </recommendedName>
</protein>
<accession>A0A938WSC5</accession>
<dbReference type="EMBL" id="JACJJG010000065">
    <property type="protein sequence ID" value="MBM6674282.1"/>
    <property type="molecule type" value="Genomic_DNA"/>
</dbReference>
<organism evidence="2 3">
    <name type="scientific">Marseilla massiliensis</name>
    <dbReference type="NCBI Taxonomy" id="1841864"/>
    <lineage>
        <taxon>Bacteria</taxon>
        <taxon>Pseudomonadati</taxon>
        <taxon>Bacteroidota</taxon>
        <taxon>Bacteroidia</taxon>
        <taxon>Bacteroidales</taxon>
        <taxon>Prevotellaceae</taxon>
        <taxon>Marseilla</taxon>
    </lineage>
</organism>
<feature type="transmembrane region" description="Helical" evidence="1">
    <location>
        <begin position="49"/>
        <end position="67"/>
    </location>
</feature>
<feature type="transmembrane region" description="Helical" evidence="1">
    <location>
        <begin position="313"/>
        <end position="333"/>
    </location>
</feature>
<feature type="transmembrane region" description="Helical" evidence="1">
    <location>
        <begin position="200"/>
        <end position="222"/>
    </location>
</feature>
<feature type="transmembrane region" description="Helical" evidence="1">
    <location>
        <begin position="79"/>
        <end position="99"/>
    </location>
</feature>
<sequence>MPMFNGFVPRCVRPWIYLFIAFAFQLSGGMYAGAMPHIMGDTCLMREDVLMIVMCGVVGVNMPFPFLFRFKFRFTNRSLLLASALVVAVCNVLCLYTESLPLLCALSYVAGFFKLCGTFECMSNIQLWMTAKRDFTIFFPLLYCVVLGNMSLSPWMTEELTYVFQSWHAMHWFMAALMFLVALIVYAFTHDFRFMKPLPLVSLDWLGCALWSSVMVEIIFLFNYGEFYNWWDGRPFRVVALSLPVTLYFTIQRMRHIRHPYIAPEAWRYKRLVPLLALFALVELVGATPKVVQNTFTSGVLRFGWTDTTELNLVEWAGVIMGCLFVMLWVKVLRQKFTRLLTVGMAALLGYEVMMYFIIVPGLNVEALYLPVWCRAFGNAIFFTALTIYLEELMPFQHFFMGLTMVGLIRNGVVGTVCSGLFSFGLRHQVADNMARGVGHDGMQALMVSLKQISGWACIVCLAVFMVFLLWDIQPVRSTLKRMPYWTAVGRLFRRRMRAEGVAT</sequence>
<reference evidence="2" key="2">
    <citation type="journal article" date="2021" name="Sci. Rep.">
        <title>The distribution of antibiotic resistance genes in chicken gut microbiota commensals.</title>
        <authorList>
            <person name="Juricova H."/>
            <person name="Matiasovicova J."/>
            <person name="Kubasova T."/>
            <person name="Cejkova D."/>
            <person name="Rychlik I."/>
        </authorList>
    </citation>
    <scope>NUCLEOTIDE SEQUENCE</scope>
    <source>
        <strain evidence="2">An824</strain>
    </source>
</reference>
<dbReference type="InterPro" id="IPR036259">
    <property type="entry name" value="MFS_trans_sf"/>
</dbReference>